<name>A0A3S8U2G9_9RHOB</name>
<organism evidence="2 3">
    <name type="scientific">Tabrizicola piscis</name>
    <dbReference type="NCBI Taxonomy" id="2494374"/>
    <lineage>
        <taxon>Bacteria</taxon>
        <taxon>Pseudomonadati</taxon>
        <taxon>Pseudomonadota</taxon>
        <taxon>Alphaproteobacteria</taxon>
        <taxon>Rhodobacterales</taxon>
        <taxon>Paracoccaceae</taxon>
        <taxon>Tabrizicola</taxon>
    </lineage>
</organism>
<evidence type="ECO:0000313" key="2">
    <source>
        <dbReference type="EMBL" id="AZL57777.1"/>
    </source>
</evidence>
<reference evidence="2 3" key="1">
    <citation type="submission" date="2018-12" db="EMBL/GenBank/DDBJ databases">
        <title>Complete genome sequencing of Tabrizicola sp. K13M18.</title>
        <authorList>
            <person name="Bae J.-W."/>
        </authorList>
    </citation>
    <scope>NUCLEOTIDE SEQUENCE [LARGE SCALE GENOMIC DNA]</scope>
    <source>
        <strain evidence="2 3">K13M18</strain>
    </source>
</reference>
<dbReference type="AlphaFoldDB" id="A0A3S8U2G9"/>
<dbReference type="EMBL" id="CP034328">
    <property type="protein sequence ID" value="AZL57777.1"/>
    <property type="molecule type" value="Genomic_DNA"/>
</dbReference>
<sequence length="65" mass="7421">MQSPPAIIWLTTGELADRLRLTTRTLERWRAAQYGPEWHQMGGSIRYSLADVEAFEILSSCGRRA</sequence>
<accession>A0A3S8U2G9</accession>
<dbReference type="Pfam" id="PF12728">
    <property type="entry name" value="HTH_17"/>
    <property type="match status" value="1"/>
</dbReference>
<evidence type="ECO:0000313" key="3">
    <source>
        <dbReference type="Proteomes" id="UP000282002"/>
    </source>
</evidence>
<dbReference type="InterPro" id="IPR009061">
    <property type="entry name" value="DNA-bd_dom_put_sf"/>
</dbReference>
<keyword evidence="3" id="KW-1185">Reference proteome</keyword>
<protein>
    <submittedName>
        <fullName evidence="2">DNA-binding protein</fullName>
    </submittedName>
</protein>
<dbReference type="GO" id="GO:0003677">
    <property type="term" value="F:DNA binding"/>
    <property type="evidence" value="ECO:0007669"/>
    <property type="project" value="UniProtKB-KW"/>
</dbReference>
<dbReference type="OrthoDB" id="9806994at2"/>
<keyword evidence="2" id="KW-0238">DNA-binding</keyword>
<gene>
    <name evidence="2" type="ORF">EI545_02310</name>
</gene>
<dbReference type="KEGG" id="taw:EI545_02310"/>
<proteinExistence type="predicted"/>
<evidence type="ECO:0000259" key="1">
    <source>
        <dbReference type="Pfam" id="PF12728"/>
    </source>
</evidence>
<feature type="domain" description="Helix-turn-helix" evidence="1">
    <location>
        <begin position="9"/>
        <end position="55"/>
    </location>
</feature>
<dbReference type="SUPFAM" id="SSF46955">
    <property type="entry name" value="Putative DNA-binding domain"/>
    <property type="match status" value="1"/>
</dbReference>
<dbReference type="Proteomes" id="UP000282002">
    <property type="component" value="Chromosome"/>
</dbReference>
<dbReference type="InterPro" id="IPR041657">
    <property type="entry name" value="HTH_17"/>
</dbReference>